<dbReference type="PDB" id="9GAZ">
    <property type="method" value="EM"/>
    <property type="resolution" value="3.28 A"/>
    <property type="chains" value="A/B/D/F/G/H/K=1-345"/>
</dbReference>
<keyword evidence="4 5" id="KW-0002">3D-structure</keyword>
<dbReference type="Proteomes" id="UP000189137">
    <property type="component" value="Unassembled WGS sequence"/>
</dbReference>
<gene>
    <name evidence="1" type="ORF">BN1097_1310007</name>
    <name evidence="2" type="ORF">SAMEA3375112_04202</name>
</gene>
<dbReference type="RefSeq" id="WP_015994345.1">
    <property type="nucleotide sequence ID" value="NZ_BIOV01000045.1"/>
</dbReference>
<evidence type="ECO:0007829" key="4">
    <source>
        <dbReference type="PDB" id="9GAY"/>
    </source>
</evidence>
<dbReference type="EMDB" id="EMD-51191"/>
<dbReference type="EMBL" id="FUPS01000029">
    <property type="protein sequence ID" value="SJT29855.1"/>
    <property type="molecule type" value="Genomic_DNA"/>
</dbReference>
<reference evidence="1" key="1">
    <citation type="submission" date="2014-07" db="EMBL/GenBank/DDBJ databases">
        <authorList>
            <person name="Monot Marc"/>
        </authorList>
    </citation>
    <scope>NUCLEOTIDE SEQUENCE</scope>
    <source>
        <strain evidence="1">7032994</strain>
    </source>
</reference>
<evidence type="ECO:0000313" key="1">
    <source>
        <dbReference type="EMBL" id="CDS82943.1"/>
    </source>
</evidence>
<name>A0A031WA69_CLODI</name>
<dbReference type="SMR" id="A0A031WA69"/>
<sequence>MAFKVISQENLLEQKRKETLQEDIPFIVNGEMEYVTKKISNGEMETLELNKPLGEMMTFSSTSNLKELLRKVVLDVELGREQVQLLYKPIYDSIADSNLPQVMDAKWALQGNCVFLEHIEGEEIKFGTINAENGPVARIQTYATGFEYTKEMKDFNQTFSVEILNKSIGESYNALLNHIHLSPIINFNYKASNKTAFKGETNDPIWLGIWRTLTQAQKDTVIAKRQGNILMASSADQIEIEMALNGGHLLNGSMYPSIKNISTVIYYDGWEVTVGKKTYSYKGVTPGKGYLIRPKRGFKELIKRDLTTEVGNADLSKLVENQIVGHCYRGAFAAVEENVQEISFR</sequence>
<evidence type="ECO:0000313" key="2">
    <source>
        <dbReference type="EMBL" id="SJT29855.1"/>
    </source>
</evidence>
<protein>
    <submittedName>
        <fullName evidence="1">Uncharacterized protein</fullName>
    </submittedName>
</protein>
<dbReference type="EMDB" id="EMD-51192"/>
<reference evidence="4 5" key="3">
    <citation type="journal article" date="2025" name="Life. Sci Alliance">
        <title>Molecular mechanism of bacteriophage contraction structure of an S-layer-penetrating bacteriophage.</title>
        <authorList>
            <person name="Wilson J.S."/>
            <person name="Fortier L.C."/>
            <person name="Fagan R.P."/>
            <person name="Bullough P.A."/>
        </authorList>
    </citation>
    <scope>STRUCTURE BY ELECTRON MICROSCOPY (3.23 ANGSTROMS)</scope>
</reference>
<dbReference type="PDB" id="9GAY">
    <property type="method" value="EM"/>
    <property type="resolution" value="3.74 A"/>
    <property type="chains" value="A/B/D/F/G/H/K=1-345"/>
</dbReference>
<dbReference type="EMDB" id="EMD-51193"/>
<accession>A0A031WA69</accession>
<dbReference type="AlphaFoldDB" id="A0A031WA69"/>
<evidence type="ECO:0000313" key="3">
    <source>
        <dbReference type="Proteomes" id="UP000189137"/>
    </source>
</evidence>
<reference evidence="2 3" key="2">
    <citation type="submission" date="2017-02" db="EMBL/GenBank/DDBJ databases">
        <authorList>
            <consortium name="Pathogen Informatics"/>
        </authorList>
    </citation>
    <scope>NUCLEOTIDE SEQUENCE [LARGE SCALE GENOMIC DNA]</scope>
    <source>
        <strain evidence="2 3">VRECD0157</strain>
    </source>
</reference>
<dbReference type="EMBL" id="LK932338">
    <property type="protein sequence ID" value="CDS82943.1"/>
    <property type="molecule type" value="Genomic_DNA"/>
</dbReference>
<proteinExistence type="evidence at protein level"/>
<evidence type="ECO:0007829" key="5">
    <source>
        <dbReference type="PDB" id="9GAZ"/>
    </source>
</evidence>
<dbReference type="PDB" id="9GB0">
    <property type="method" value="EM"/>
    <property type="resolution" value="3.23 A"/>
    <property type="chains" value="A/B/E/F/I/J/M/N/Q/R=1-345"/>
</dbReference>
<organism evidence="1">
    <name type="scientific">Clostridioides difficile</name>
    <name type="common">Peptoclostridium difficile</name>
    <dbReference type="NCBI Taxonomy" id="1496"/>
    <lineage>
        <taxon>Bacteria</taxon>
        <taxon>Bacillati</taxon>
        <taxon>Bacillota</taxon>
        <taxon>Clostridia</taxon>
        <taxon>Peptostreptococcales</taxon>
        <taxon>Peptostreptococcaceae</taxon>
        <taxon>Clostridioides</taxon>
    </lineage>
</organism>